<evidence type="ECO:0000313" key="2">
    <source>
        <dbReference type="EMBL" id="ABF91309.1"/>
    </source>
</evidence>
<sequence>MGAKALVRCPGPLAIPTIRSPYLSTQSPERSNLRPSSELRSASRSARAALLLAAVMHLATASTAFAAPSVANKSPAKVDIQTVEVKMKSITKKFERSDWKDPNTLDEIAKLLDDVETRIARIKEKDKDWDTSSFETFFSESTAKWKKASEEVNAAHGEMQLDLERRARFTTIGDRHGAAIQAGLMALDGQVRGALGHVREDMGAILALPALAKECEDRQYPTIQKYYEDEGRAKQPKVVCELAGNHQKIAETYVSLAAKARLEDQLKVDQEALTALEQDGALSNVWLARFKNPAAHAKQVASEFAELTASASVTIGADHFKPLEVQAKKFKEVLAAAVRVDRFPKVWSTNDAKLNGSVSGQVKSFGGTLVKLRTSGTTMVEKNDLGIPLAQSTRGAALVRVASDGGFCRLYDDVGFSGTYKGGGAYAPLSYSSGIEDEFKVTVCSK</sequence>
<evidence type="ECO:0000256" key="1">
    <source>
        <dbReference type="SAM" id="MobiDB-lite"/>
    </source>
</evidence>
<keyword evidence="3" id="KW-1185">Reference proteome</keyword>
<evidence type="ECO:0000313" key="3">
    <source>
        <dbReference type="Proteomes" id="UP000002402"/>
    </source>
</evidence>
<proteinExistence type="predicted"/>
<name>Q1D1R1_MYXXD</name>
<reference evidence="2 3" key="1">
    <citation type="journal article" date="2006" name="Proc. Natl. Acad. Sci. U.S.A.">
        <title>Evolution of sensory complexity recorded in a myxobacterial genome.</title>
        <authorList>
            <person name="Goldman B.S."/>
            <person name="Nierman W.C."/>
            <person name="Kaiser D."/>
            <person name="Slater S.C."/>
            <person name="Durkin A.S."/>
            <person name="Eisen J.A."/>
            <person name="Ronning C.M."/>
            <person name="Barbazuk W.B."/>
            <person name="Blanchard M."/>
            <person name="Field C."/>
            <person name="Halling C."/>
            <person name="Hinkle G."/>
            <person name="Iartchuk O."/>
            <person name="Kim H.S."/>
            <person name="Mackenzie C."/>
            <person name="Madupu R."/>
            <person name="Miller N."/>
            <person name="Shvartsbeyn A."/>
            <person name="Sullivan S.A."/>
            <person name="Vaudin M."/>
            <person name="Wiegand R."/>
            <person name="Kaplan H.B."/>
        </authorList>
    </citation>
    <scope>NUCLEOTIDE SEQUENCE [LARGE SCALE GENOMIC DNA]</scope>
    <source>
        <strain evidence="3">DK1622</strain>
    </source>
</reference>
<gene>
    <name evidence="2" type="ordered locus">MXAN_5260</name>
</gene>
<dbReference type="HOGENOM" id="CLU_613689_0_0_7"/>
<dbReference type="EMBL" id="CP000113">
    <property type="protein sequence ID" value="ABF91309.1"/>
    <property type="molecule type" value="Genomic_DNA"/>
</dbReference>
<dbReference type="Proteomes" id="UP000002402">
    <property type="component" value="Chromosome"/>
</dbReference>
<accession>Q1D1R1</accession>
<dbReference type="EnsemblBacteria" id="ABF91309">
    <property type="protein sequence ID" value="ABF91309"/>
    <property type="gene ID" value="MXAN_5260"/>
</dbReference>
<protein>
    <submittedName>
        <fullName evidence="2">Uncharacterized protein</fullName>
    </submittedName>
</protein>
<organism evidence="2 3">
    <name type="scientific">Myxococcus xanthus (strain DK1622)</name>
    <dbReference type="NCBI Taxonomy" id="246197"/>
    <lineage>
        <taxon>Bacteria</taxon>
        <taxon>Pseudomonadati</taxon>
        <taxon>Myxococcota</taxon>
        <taxon>Myxococcia</taxon>
        <taxon>Myxococcales</taxon>
        <taxon>Cystobacterineae</taxon>
        <taxon>Myxococcaceae</taxon>
        <taxon>Myxococcus</taxon>
    </lineage>
</organism>
<dbReference type="KEGG" id="mxa:MXAN_5260"/>
<dbReference type="AlphaFoldDB" id="Q1D1R1"/>
<feature type="region of interest" description="Disordered" evidence="1">
    <location>
        <begin position="18"/>
        <end position="39"/>
    </location>
</feature>